<accession>A0AAX3WB25</accession>
<proteinExistence type="predicted"/>
<dbReference type="AlphaFoldDB" id="A0AAX3WB25"/>
<sequence>MIAKTTDTVDIAALIEAAEARATCKMGMAKARKSFLVRLAPEDAAALGVFGDHLSLCVEARPGTVDLVYAAADGTVDGGYREISSEPSEPELQALAVSHARRNPIGAALELLRIDLEHRATFAEVYAEEAGLYDGERLCAAHERLPDQFTFRDPSGGRTRYTYTGPHSYDVHEWDDRAEAWVGTGSAHIDDDTTVIEFVESRED</sequence>
<name>A0AAX3WB25_METEX</name>
<protein>
    <submittedName>
        <fullName evidence="1">Uncharacterized protein</fullName>
    </submittedName>
</protein>
<dbReference type="Proteomes" id="UP001223720">
    <property type="component" value="Chromosome"/>
</dbReference>
<dbReference type="RefSeq" id="WP_283535252.1">
    <property type="nucleotide sequence ID" value="NZ_CP073633.1"/>
</dbReference>
<evidence type="ECO:0000313" key="2">
    <source>
        <dbReference type="Proteomes" id="UP001223720"/>
    </source>
</evidence>
<organism evidence="1 2">
    <name type="scientific">Methylorubrum extorquens</name>
    <name type="common">Methylobacterium dichloromethanicum</name>
    <name type="synonym">Methylobacterium extorquens</name>
    <dbReference type="NCBI Taxonomy" id="408"/>
    <lineage>
        <taxon>Bacteria</taxon>
        <taxon>Pseudomonadati</taxon>
        <taxon>Pseudomonadota</taxon>
        <taxon>Alphaproteobacteria</taxon>
        <taxon>Hyphomicrobiales</taxon>
        <taxon>Methylobacteriaceae</taxon>
        <taxon>Methylorubrum</taxon>
    </lineage>
</organism>
<dbReference type="EMBL" id="CP073633">
    <property type="protein sequence ID" value="WHQ68647.1"/>
    <property type="molecule type" value="Genomic_DNA"/>
</dbReference>
<evidence type="ECO:0000313" key="1">
    <source>
        <dbReference type="EMBL" id="WHQ68647.1"/>
    </source>
</evidence>
<reference evidence="1" key="1">
    <citation type="journal article" date="2022" name="Biotechnol. Bioprocess Eng.">
        <title>Pan-genome Analysis Reveals Comparative Genomic Features of Central Metabolic Pathways in Methylorubrum extorquens.</title>
        <authorList>
            <person name="Lee G.M."/>
            <person name="Scott-Nevros Z.K."/>
            <person name="Lee S.-M."/>
            <person name="Kim D."/>
        </authorList>
    </citation>
    <scope>NUCLEOTIDE SEQUENCE</scope>
    <source>
        <strain evidence="1">ATCC 55366</strain>
    </source>
</reference>
<gene>
    <name evidence="1" type="ORF">KEC54_20090</name>
</gene>